<dbReference type="AlphaFoldDB" id="A0A3N4I185"/>
<dbReference type="GO" id="GO:0010774">
    <property type="term" value="P:meiotic strand invasion involved in reciprocal meiotic recombination"/>
    <property type="evidence" value="ECO:0007669"/>
    <property type="project" value="TreeGrafter"/>
</dbReference>
<dbReference type="Pfam" id="PF07106">
    <property type="entry name" value="WHD_TBPIP"/>
    <property type="match status" value="1"/>
</dbReference>
<keyword evidence="6" id="KW-0175">Coiled coil</keyword>
<dbReference type="InterPro" id="IPR010776">
    <property type="entry name" value="Hop2_WH_dom"/>
</dbReference>
<organism evidence="9 10">
    <name type="scientific">Ascobolus immersus RN42</name>
    <dbReference type="NCBI Taxonomy" id="1160509"/>
    <lineage>
        <taxon>Eukaryota</taxon>
        <taxon>Fungi</taxon>
        <taxon>Dikarya</taxon>
        <taxon>Ascomycota</taxon>
        <taxon>Pezizomycotina</taxon>
        <taxon>Pezizomycetes</taxon>
        <taxon>Pezizales</taxon>
        <taxon>Ascobolaceae</taxon>
        <taxon>Ascobolus</taxon>
    </lineage>
</organism>
<dbReference type="OrthoDB" id="272266at2759"/>
<reference evidence="9 10" key="1">
    <citation type="journal article" date="2018" name="Nat. Ecol. Evol.">
        <title>Pezizomycetes genomes reveal the molecular basis of ectomycorrhizal truffle lifestyle.</title>
        <authorList>
            <person name="Murat C."/>
            <person name="Payen T."/>
            <person name="Noel B."/>
            <person name="Kuo A."/>
            <person name="Morin E."/>
            <person name="Chen J."/>
            <person name="Kohler A."/>
            <person name="Krizsan K."/>
            <person name="Balestrini R."/>
            <person name="Da Silva C."/>
            <person name="Montanini B."/>
            <person name="Hainaut M."/>
            <person name="Levati E."/>
            <person name="Barry K.W."/>
            <person name="Belfiori B."/>
            <person name="Cichocki N."/>
            <person name="Clum A."/>
            <person name="Dockter R.B."/>
            <person name="Fauchery L."/>
            <person name="Guy J."/>
            <person name="Iotti M."/>
            <person name="Le Tacon F."/>
            <person name="Lindquist E.A."/>
            <person name="Lipzen A."/>
            <person name="Malagnac F."/>
            <person name="Mello A."/>
            <person name="Molinier V."/>
            <person name="Miyauchi S."/>
            <person name="Poulain J."/>
            <person name="Riccioni C."/>
            <person name="Rubini A."/>
            <person name="Sitrit Y."/>
            <person name="Splivallo R."/>
            <person name="Traeger S."/>
            <person name="Wang M."/>
            <person name="Zifcakova L."/>
            <person name="Wipf D."/>
            <person name="Zambonelli A."/>
            <person name="Paolocci F."/>
            <person name="Nowrousian M."/>
            <person name="Ottonello S."/>
            <person name="Baldrian P."/>
            <person name="Spatafora J.W."/>
            <person name="Henrissat B."/>
            <person name="Nagy L.G."/>
            <person name="Aury J.M."/>
            <person name="Wincker P."/>
            <person name="Grigoriev I.V."/>
            <person name="Bonfante P."/>
            <person name="Martin F.M."/>
        </authorList>
    </citation>
    <scope>NUCLEOTIDE SEQUENCE [LARGE SCALE GENOMIC DNA]</scope>
    <source>
        <strain evidence="9 10">RN42</strain>
    </source>
</reference>
<evidence type="ECO:0000256" key="3">
    <source>
        <dbReference type="ARBA" id="ARBA00023172"/>
    </source>
</evidence>
<dbReference type="PANTHER" id="PTHR15938:SF0">
    <property type="entry name" value="HOMOLOGOUS-PAIRING PROTEIN 2 HOMOLOG"/>
    <property type="match status" value="1"/>
</dbReference>
<feature type="compositionally biased region" description="Basic and acidic residues" evidence="7">
    <location>
        <begin position="1"/>
        <end position="22"/>
    </location>
</feature>
<dbReference type="GO" id="GO:0000709">
    <property type="term" value="P:meiotic joint molecule formation"/>
    <property type="evidence" value="ECO:0007669"/>
    <property type="project" value="TreeGrafter"/>
</dbReference>
<evidence type="ECO:0000259" key="8">
    <source>
        <dbReference type="Pfam" id="PF07106"/>
    </source>
</evidence>
<evidence type="ECO:0000313" key="10">
    <source>
        <dbReference type="Proteomes" id="UP000275078"/>
    </source>
</evidence>
<evidence type="ECO:0000313" key="9">
    <source>
        <dbReference type="EMBL" id="RPA79136.1"/>
    </source>
</evidence>
<evidence type="ECO:0000256" key="5">
    <source>
        <dbReference type="ARBA" id="ARBA00023254"/>
    </source>
</evidence>
<dbReference type="Gene3D" id="1.10.287.1490">
    <property type="match status" value="1"/>
</dbReference>
<keyword evidence="3" id="KW-0233">DNA recombination</keyword>
<feature type="region of interest" description="Disordered" evidence="7">
    <location>
        <begin position="1"/>
        <end position="52"/>
    </location>
</feature>
<dbReference type="GO" id="GO:0120230">
    <property type="term" value="F:recombinase activator activity"/>
    <property type="evidence" value="ECO:0007669"/>
    <property type="project" value="TreeGrafter"/>
</dbReference>
<name>A0A3N4I185_ASCIM</name>
<evidence type="ECO:0000256" key="7">
    <source>
        <dbReference type="SAM" id="MobiDB-lite"/>
    </source>
</evidence>
<feature type="domain" description="Homologous-pairing protein 2 winged helix" evidence="8">
    <location>
        <begin position="56"/>
        <end position="115"/>
    </location>
</feature>
<dbReference type="EMBL" id="ML119702">
    <property type="protein sequence ID" value="RPA79136.1"/>
    <property type="molecule type" value="Genomic_DNA"/>
</dbReference>
<evidence type="ECO:0000256" key="4">
    <source>
        <dbReference type="ARBA" id="ARBA00023242"/>
    </source>
</evidence>
<keyword evidence="5" id="KW-0469">Meiosis</keyword>
<feature type="compositionally biased region" description="Low complexity" evidence="7">
    <location>
        <begin position="23"/>
        <end position="33"/>
    </location>
</feature>
<dbReference type="Proteomes" id="UP000275078">
    <property type="component" value="Unassembled WGS sequence"/>
</dbReference>
<sequence length="255" mass="28156">MAPKKAKETTPDEAAAKKEAAAAKKQAAAAKKAAGGGSESKPTVKKETKVTVTGEEAVNTIYEYLQVQNRPYSATEIFTNLHGAVGKTHVPKHLKELVERGNVVECTSGKQVVYHIVQDTDSKYSEEELAAIRSESASLSAQLATLRSQKRELDHKLAKIRSAPPLEELQEKVEALKEEIAHREEILEPLRASANDLTDEQKEAARVLEKDRDAARALYYRRKKSYKELLGIICDGLDKSPDKLIEDLGLEEVPI</sequence>
<comment type="subcellular location">
    <subcellularLocation>
        <location evidence="1">Nucleus</location>
    </subcellularLocation>
</comment>
<accession>A0A3N4I185</accession>
<dbReference type="STRING" id="1160509.A0A3N4I185"/>
<evidence type="ECO:0000256" key="2">
    <source>
        <dbReference type="ARBA" id="ARBA00007922"/>
    </source>
</evidence>
<protein>
    <submittedName>
        <fullName evidence="9">TBPIP-domain-containing protein</fullName>
    </submittedName>
</protein>
<dbReference type="PANTHER" id="PTHR15938">
    <property type="entry name" value="TBP-1 INTERACTING PROTEIN"/>
    <property type="match status" value="1"/>
</dbReference>
<dbReference type="GO" id="GO:0007129">
    <property type="term" value="P:homologous chromosome pairing at meiosis"/>
    <property type="evidence" value="ECO:0007669"/>
    <property type="project" value="TreeGrafter"/>
</dbReference>
<proteinExistence type="inferred from homology"/>
<evidence type="ECO:0000256" key="1">
    <source>
        <dbReference type="ARBA" id="ARBA00004123"/>
    </source>
</evidence>
<dbReference type="GO" id="GO:0003690">
    <property type="term" value="F:double-stranded DNA binding"/>
    <property type="evidence" value="ECO:0007669"/>
    <property type="project" value="TreeGrafter"/>
</dbReference>
<dbReference type="InterPro" id="IPR036388">
    <property type="entry name" value="WH-like_DNA-bd_sf"/>
</dbReference>
<dbReference type="Gene3D" id="1.10.10.10">
    <property type="entry name" value="Winged helix-like DNA-binding domain superfamily/Winged helix DNA-binding domain"/>
    <property type="match status" value="1"/>
</dbReference>
<dbReference type="GO" id="GO:0120231">
    <property type="term" value="C:DNA recombinase auxiliary factor complex"/>
    <property type="evidence" value="ECO:0007669"/>
    <property type="project" value="TreeGrafter"/>
</dbReference>
<dbReference type="GO" id="GO:0000794">
    <property type="term" value="C:condensed nuclear chromosome"/>
    <property type="evidence" value="ECO:0007669"/>
    <property type="project" value="TreeGrafter"/>
</dbReference>
<keyword evidence="10" id="KW-1185">Reference proteome</keyword>
<gene>
    <name evidence="9" type="ORF">BJ508DRAFT_328549</name>
</gene>
<evidence type="ECO:0000256" key="6">
    <source>
        <dbReference type="SAM" id="Coils"/>
    </source>
</evidence>
<feature type="coiled-coil region" evidence="6">
    <location>
        <begin position="129"/>
        <end position="186"/>
    </location>
</feature>
<keyword evidence="4" id="KW-0539">Nucleus</keyword>
<comment type="similarity">
    <text evidence="2">Belongs to the HOP2 family.</text>
</comment>